<dbReference type="AlphaFoldDB" id="A0A174CZX8"/>
<dbReference type="RefSeq" id="WP_055654799.1">
    <property type="nucleotide sequence ID" value="NZ_CABIXC010000004.1"/>
</dbReference>
<accession>A0A174CZX8</accession>
<feature type="transmembrane region" description="Helical" evidence="5">
    <location>
        <begin position="173"/>
        <end position="200"/>
    </location>
</feature>
<dbReference type="EMBL" id="QSSQ01000002">
    <property type="protein sequence ID" value="RGM08025.1"/>
    <property type="molecule type" value="Genomic_DNA"/>
</dbReference>
<protein>
    <submittedName>
        <fullName evidence="8">ABC transporter permease</fullName>
    </submittedName>
    <submittedName>
        <fullName evidence="7">ABC-type transport system involved in multi-copper enzyme maturation, permease component</fullName>
    </submittedName>
</protein>
<gene>
    <name evidence="8" type="ORF">DXC39_06060</name>
    <name evidence="7" type="ORF">ERS852407_02109</name>
</gene>
<organism evidence="7 9">
    <name type="scientific">Hungatella hathewayi</name>
    <dbReference type="NCBI Taxonomy" id="154046"/>
    <lineage>
        <taxon>Bacteria</taxon>
        <taxon>Bacillati</taxon>
        <taxon>Bacillota</taxon>
        <taxon>Clostridia</taxon>
        <taxon>Lachnospirales</taxon>
        <taxon>Lachnospiraceae</taxon>
        <taxon>Hungatella</taxon>
    </lineage>
</organism>
<keyword evidence="4 5" id="KW-0472">Membrane</keyword>
<reference evidence="7 9" key="1">
    <citation type="submission" date="2015-09" db="EMBL/GenBank/DDBJ databases">
        <authorList>
            <consortium name="Pathogen Informatics"/>
        </authorList>
    </citation>
    <scope>NUCLEOTIDE SEQUENCE [LARGE SCALE GENOMIC DNA]</scope>
    <source>
        <strain evidence="7 9">2789STDY5608850</strain>
    </source>
</reference>
<evidence type="ECO:0000313" key="7">
    <source>
        <dbReference type="EMBL" id="CUO19051.1"/>
    </source>
</evidence>
<evidence type="ECO:0000313" key="10">
    <source>
        <dbReference type="Proteomes" id="UP000261257"/>
    </source>
</evidence>
<dbReference type="Pfam" id="PF12698">
    <property type="entry name" value="ABC2_membrane_3"/>
    <property type="match status" value="1"/>
</dbReference>
<evidence type="ECO:0000256" key="1">
    <source>
        <dbReference type="ARBA" id="ARBA00004141"/>
    </source>
</evidence>
<keyword evidence="2 5" id="KW-0812">Transmembrane</keyword>
<dbReference type="Proteomes" id="UP000261257">
    <property type="component" value="Unassembled WGS sequence"/>
</dbReference>
<dbReference type="EMBL" id="CYZE01000004">
    <property type="protein sequence ID" value="CUO19051.1"/>
    <property type="molecule type" value="Genomic_DNA"/>
</dbReference>
<evidence type="ECO:0000256" key="4">
    <source>
        <dbReference type="ARBA" id="ARBA00023136"/>
    </source>
</evidence>
<feature type="transmembrane region" description="Helical" evidence="5">
    <location>
        <begin position="118"/>
        <end position="138"/>
    </location>
</feature>
<feature type="transmembrane region" description="Helical" evidence="5">
    <location>
        <begin position="268"/>
        <end position="289"/>
    </location>
</feature>
<dbReference type="InterPro" id="IPR013525">
    <property type="entry name" value="ABC2_TM"/>
</dbReference>
<dbReference type="Proteomes" id="UP000095651">
    <property type="component" value="Unassembled WGS sequence"/>
</dbReference>
<evidence type="ECO:0000259" key="6">
    <source>
        <dbReference type="Pfam" id="PF12698"/>
    </source>
</evidence>
<feature type="domain" description="ABC-2 type transporter transmembrane" evidence="6">
    <location>
        <begin position="57"/>
        <end position="289"/>
    </location>
</feature>
<evidence type="ECO:0000256" key="5">
    <source>
        <dbReference type="SAM" id="Phobius"/>
    </source>
</evidence>
<dbReference type="PANTHER" id="PTHR43471:SF12">
    <property type="entry name" value="HYPOTHETICAL MEMBRANE PROTEIN, CONSERVED"/>
    <property type="match status" value="1"/>
</dbReference>
<evidence type="ECO:0000313" key="8">
    <source>
        <dbReference type="EMBL" id="RGM08025.1"/>
    </source>
</evidence>
<dbReference type="GO" id="GO:0016020">
    <property type="term" value="C:membrane"/>
    <property type="evidence" value="ECO:0007669"/>
    <property type="project" value="UniProtKB-SubCell"/>
</dbReference>
<feature type="transmembrane region" description="Helical" evidence="5">
    <location>
        <begin position="60"/>
        <end position="79"/>
    </location>
</feature>
<evidence type="ECO:0000256" key="2">
    <source>
        <dbReference type="ARBA" id="ARBA00022692"/>
    </source>
</evidence>
<evidence type="ECO:0000256" key="3">
    <source>
        <dbReference type="ARBA" id="ARBA00022989"/>
    </source>
</evidence>
<reference evidence="8 10" key="2">
    <citation type="submission" date="2018-08" db="EMBL/GenBank/DDBJ databases">
        <title>A genome reference for cultivated species of the human gut microbiota.</title>
        <authorList>
            <person name="Zou Y."/>
            <person name="Xue W."/>
            <person name="Luo G."/>
        </authorList>
    </citation>
    <scope>NUCLEOTIDE SEQUENCE [LARGE SCALE GENOMIC DNA]</scope>
    <source>
        <strain evidence="8 10">TF05-11AC</strain>
    </source>
</reference>
<feature type="transmembrane region" description="Helical" evidence="5">
    <location>
        <begin position="20"/>
        <end position="40"/>
    </location>
</feature>
<name>A0A174CZX8_9FIRM</name>
<feature type="transmembrane region" description="Helical" evidence="5">
    <location>
        <begin position="221"/>
        <end position="240"/>
    </location>
</feature>
<dbReference type="PANTHER" id="PTHR43471">
    <property type="entry name" value="ABC TRANSPORTER PERMEASE"/>
    <property type="match status" value="1"/>
</dbReference>
<evidence type="ECO:0000313" key="9">
    <source>
        <dbReference type="Proteomes" id="UP000095651"/>
    </source>
</evidence>
<keyword evidence="3 5" id="KW-1133">Transmembrane helix</keyword>
<sequence length="320" mass="35177">MKMNPVYKRETTVSSRSFRLALIIMVFNGILALVALLNMYSVVARVKITAEIQYSSFLNLYVFVSVVEFVMLMFIMPALTAGSVSGERERQTLDLMLTTTMKPSEIILGKLSASFSTMFILIVSSFPLLAVSFVYGGITFYDVCLLLLCYVAVALLTGSMGICFSAIFKRSTIATVVTYGILILIAAGTYAVNVFALSIARMNMNNTYISSVGSMTEQANSGGFLYLLLFNPVATFYVMINRQAGDNQVTGSLSRWFGPHPENFIMNYWVVISIIIQLALSAIFLLIAIRAINPVKRKPVKQQKVKSKARVSVPAAGSQS</sequence>
<comment type="subcellular location">
    <subcellularLocation>
        <location evidence="1">Membrane</location>
        <topology evidence="1">Multi-pass membrane protein</topology>
    </subcellularLocation>
</comment>
<proteinExistence type="predicted"/>
<feature type="transmembrane region" description="Helical" evidence="5">
    <location>
        <begin position="145"/>
        <end position="167"/>
    </location>
</feature>
<dbReference type="GO" id="GO:0140359">
    <property type="term" value="F:ABC-type transporter activity"/>
    <property type="evidence" value="ECO:0007669"/>
    <property type="project" value="InterPro"/>
</dbReference>